<evidence type="ECO:0000256" key="2">
    <source>
        <dbReference type="SAM" id="SignalP"/>
    </source>
</evidence>
<sequence length="414" mass="46842">MVKFITISLLAYVAAFLFFTPVYTQTECKNRLAVNVLKRMLLEHVEADNSVSASTIKDALVHINNRIDMIVSDAVPKEIRDSILQGPNNMFPTQLSLARAYHYNVCLDLKALFEYIAQLAHPLKWHFDREKDYRSRVRFSSGMLAPALPHYAWHQVDPQPSRLEQESCNARTNIPASGPVTIFRDCDVTSWMGKIQREQRVLQAARNKLEYPEKIHPNYHHATAKYLSTDKYCQAKLESTTTWGCPYTYADLRLLASENQIWEPLLRAHKELIIARAQTYLKRLKVYRARCSTQNDCDLATTIMEQLKTVISKTKGGDTNTAQTSAVPDRRNVHDVGISSAPGEQTGPVLSYFGGAILEPPTGYTDPACLHDETAFGNPASDHRGSSGANSDRNSRERSPDIGYFIRNYQHPCY</sequence>
<feature type="region of interest" description="Disordered" evidence="1">
    <location>
        <begin position="368"/>
        <end position="402"/>
    </location>
</feature>
<feature type="signal peptide" evidence="2">
    <location>
        <begin position="1"/>
        <end position="24"/>
    </location>
</feature>
<comment type="caution">
    <text evidence="3">The sequence shown here is derived from an EMBL/GenBank/DDBJ whole genome shotgun (WGS) entry which is preliminary data.</text>
</comment>
<feature type="region of interest" description="Disordered" evidence="1">
    <location>
        <begin position="315"/>
        <end position="342"/>
    </location>
</feature>
<proteinExistence type="predicted"/>
<keyword evidence="4" id="KW-1185">Reference proteome</keyword>
<accession>A0A507CFJ0</accession>
<gene>
    <name evidence="3" type="ORF">SeMB42_g06772</name>
</gene>
<evidence type="ECO:0000313" key="4">
    <source>
        <dbReference type="Proteomes" id="UP000317494"/>
    </source>
</evidence>
<feature type="chain" id="PRO_5021345776" evidence="2">
    <location>
        <begin position="25"/>
        <end position="414"/>
    </location>
</feature>
<dbReference type="VEuPathDB" id="FungiDB:SeMB42_g06772"/>
<organism evidence="3 4">
    <name type="scientific">Synchytrium endobioticum</name>
    <dbReference type="NCBI Taxonomy" id="286115"/>
    <lineage>
        <taxon>Eukaryota</taxon>
        <taxon>Fungi</taxon>
        <taxon>Fungi incertae sedis</taxon>
        <taxon>Chytridiomycota</taxon>
        <taxon>Chytridiomycota incertae sedis</taxon>
        <taxon>Chytridiomycetes</taxon>
        <taxon>Synchytriales</taxon>
        <taxon>Synchytriaceae</taxon>
        <taxon>Synchytrium</taxon>
    </lineage>
</organism>
<feature type="compositionally biased region" description="Polar residues" evidence="1">
    <location>
        <begin position="315"/>
        <end position="326"/>
    </location>
</feature>
<dbReference type="Proteomes" id="UP000317494">
    <property type="component" value="Unassembled WGS sequence"/>
</dbReference>
<evidence type="ECO:0000256" key="1">
    <source>
        <dbReference type="SAM" id="MobiDB-lite"/>
    </source>
</evidence>
<name>A0A507CFJ0_9FUNG</name>
<dbReference type="AlphaFoldDB" id="A0A507CFJ0"/>
<dbReference type="EMBL" id="QEAN01000405">
    <property type="protein sequence ID" value="TPX38392.1"/>
    <property type="molecule type" value="Genomic_DNA"/>
</dbReference>
<evidence type="ECO:0000313" key="3">
    <source>
        <dbReference type="EMBL" id="TPX38392.1"/>
    </source>
</evidence>
<reference evidence="3 4" key="1">
    <citation type="journal article" date="2019" name="Sci. Rep.">
        <title>Comparative genomics of chytrid fungi reveal insights into the obligate biotrophic and pathogenic lifestyle of Synchytrium endobioticum.</title>
        <authorList>
            <person name="van de Vossenberg B.T.L.H."/>
            <person name="Warris S."/>
            <person name="Nguyen H.D.T."/>
            <person name="van Gent-Pelzer M.P.E."/>
            <person name="Joly D.L."/>
            <person name="van de Geest H.C."/>
            <person name="Bonants P.J.M."/>
            <person name="Smith D.S."/>
            <person name="Levesque C.A."/>
            <person name="van der Lee T.A.J."/>
        </authorList>
    </citation>
    <scope>NUCLEOTIDE SEQUENCE [LARGE SCALE GENOMIC DNA]</scope>
    <source>
        <strain evidence="3 4">MB42</strain>
    </source>
</reference>
<keyword evidence="2" id="KW-0732">Signal</keyword>
<protein>
    <submittedName>
        <fullName evidence="3">Uncharacterized protein</fullName>
    </submittedName>
</protein>